<evidence type="ECO:0000256" key="1">
    <source>
        <dbReference type="ARBA" id="ARBA00023125"/>
    </source>
</evidence>
<dbReference type="InterPro" id="IPR058852">
    <property type="entry name" value="HTH_77"/>
</dbReference>
<dbReference type="PROSITE" id="PS51755">
    <property type="entry name" value="OMPR_PHOB"/>
    <property type="match status" value="1"/>
</dbReference>
<dbReference type="CDD" id="cd00383">
    <property type="entry name" value="trans_reg_C"/>
    <property type="match status" value="1"/>
</dbReference>
<dbReference type="Proteomes" id="UP001161580">
    <property type="component" value="Unassembled WGS sequence"/>
</dbReference>
<feature type="DNA-binding region" description="OmpR/PhoB-type" evidence="2">
    <location>
        <begin position="5"/>
        <end position="103"/>
    </location>
</feature>
<dbReference type="InterPro" id="IPR011990">
    <property type="entry name" value="TPR-like_helical_dom_sf"/>
</dbReference>
<evidence type="ECO:0000313" key="4">
    <source>
        <dbReference type="EMBL" id="MDI7924390.1"/>
    </source>
</evidence>
<organism evidence="4 5">
    <name type="scientific">Ferirhizobium litorale</name>
    <dbReference type="NCBI Taxonomy" id="2927786"/>
    <lineage>
        <taxon>Bacteria</taxon>
        <taxon>Pseudomonadati</taxon>
        <taxon>Pseudomonadota</taxon>
        <taxon>Alphaproteobacteria</taxon>
        <taxon>Hyphomicrobiales</taxon>
        <taxon>Rhizobiaceae</taxon>
        <taxon>Ferirhizobium</taxon>
    </lineage>
</organism>
<keyword evidence="1 2" id="KW-0238">DNA-binding</keyword>
<keyword evidence="5" id="KW-1185">Reference proteome</keyword>
<reference evidence="4" key="1">
    <citation type="submission" date="2022-03" db="EMBL/GenBank/DDBJ databases">
        <title>Fererhizobium litorale gen. nov., sp. nov., isolated from sandy sediments of the Sea of Japan seashore.</title>
        <authorList>
            <person name="Romanenko L."/>
            <person name="Kurilenko V."/>
            <person name="Otstavnykh N."/>
            <person name="Svetashev V."/>
            <person name="Tekutyeva L."/>
            <person name="Isaeva M."/>
            <person name="Mikhailov V."/>
        </authorList>
    </citation>
    <scope>NUCLEOTIDE SEQUENCE</scope>
    <source>
        <strain evidence="4">KMM 9576</strain>
    </source>
</reference>
<proteinExistence type="predicted"/>
<dbReference type="Gene3D" id="1.25.40.10">
    <property type="entry name" value="Tetratricopeptide repeat domain"/>
    <property type="match status" value="1"/>
</dbReference>
<dbReference type="GO" id="GO:0006355">
    <property type="term" value="P:regulation of DNA-templated transcription"/>
    <property type="evidence" value="ECO:0007669"/>
    <property type="project" value="InterPro"/>
</dbReference>
<dbReference type="AlphaFoldDB" id="A0AAE3QI53"/>
<dbReference type="SUPFAM" id="SSF46894">
    <property type="entry name" value="C-terminal effector domain of the bipartite response regulators"/>
    <property type="match status" value="1"/>
</dbReference>
<dbReference type="InterPro" id="IPR036388">
    <property type="entry name" value="WH-like_DNA-bd_sf"/>
</dbReference>
<evidence type="ECO:0000259" key="3">
    <source>
        <dbReference type="PROSITE" id="PS51755"/>
    </source>
</evidence>
<dbReference type="SMART" id="SM00862">
    <property type="entry name" value="Trans_reg_C"/>
    <property type="match status" value="1"/>
</dbReference>
<dbReference type="InterPro" id="IPR001867">
    <property type="entry name" value="OmpR/PhoB-type_DNA-bd"/>
</dbReference>
<dbReference type="InterPro" id="IPR027417">
    <property type="entry name" value="P-loop_NTPase"/>
</dbReference>
<comment type="caution">
    <text evidence="4">The sequence shown here is derived from an EMBL/GenBank/DDBJ whole genome shotgun (WGS) entry which is preliminary data.</text>
</comment>
<sequence length="936" mass="101637">MPPSTECMQFGAFRLFAAERLLLKDGERVPIGSRAMDILVVLVENAGSVVTKQELTAHVWSNLNVEETTLRVHVAALRKALADGRAGDRYIVNVAGRGYSFVAPVVRHAATARQTPPPLWPGALPRLAIRLIGRDGDARAIADLLADSRFVTISGPGGIGKTTLALAVANENAQLFKDGVCYVDFSLRQTTEPVADLLGLALGLMVRSIDPTPNVLEYVRSRQMLFVFDCCEHVIDAAADLAEILVQGAPGVSVLATSREPLLATGEYVYPLAPLSLPPKDAAAGATEVLTYSAAQLFCERAVAGGHRAELSDTEAGIVADICRKADGIALALELAASRVNTYGLQQIADQLDSQMKLVWQGRRTAPARHQTLGAMLDWSYALIDARERTVLCRLSVFVGLFSLAEAQAVAGDDQIEVDDVIEILSQLVLKSLVAPDPGPQEIRYRLLDTTRAYARAKLPESGVENENRRRHAECYLKRLTHGSPSGGSVVTREQLANIRAALEWAFSPTGDEKTGLQLAAYSAELFLFFGLLAESRRWAERALSVLPPELRGTSMEMTLCAALGHAMMFTAGNVLEVATALEVALALAEALDDPVHQFSLLSGLHMFHRRLGAFDELMPIVRRAEEVAQSLGEGAPLLAVKAMLGVSQHLKGNLADAMSALVAVRDAPADLQSGMSKFYGFHRDAKILIARTLWLQGFPDQAAEVAHAADCIDEQSDPVTACLGLIWGVSVFYLRGDWATAESHVTRIIRIATDHSMLPYKWFGLALRGDMAIQRGDVANGMSVLRESLGYLRAGRYDIYTPWLTCCLAEGLAQTGSVDQGLALLNEIDPEPGSRSDVYMPELLRVHGTLLARTSDAVAAERLYGMSIAMADAQGALSWRLRTMTSLSRLLVHAGRATEALSLLKETYRQFTEGFDTLDLRTAKRLIREIEIRGR</sequence>
<dbReference type="RefSeq" id="WP_311787071.1">
    <property type="nucleotide sequence ID" value="NZ_JALDYY010000007.1"/>
</dbReference>
<dbReference type="Gene3D" id="3.40.50.300">
    <property type="entry name" value="P-loop containing nucleotide triphosphate hydrolases"/>
    <property type="match status" value="1"/>
</dbReference>
<evidence type="ECO:0000256" key="2">
    <source>
        <dbReference type="PROSITE-ProRule" id="PRU01091"/>
    </source>
</evidence>
<accession>A0AAE3QI53</accession>
<protein>
    <submittedName>
        <fullName evidence="4">Helix-turn-helix transcriptional regulator</fullName>
    </submittedName>
</protein>
<dbReference type="InterPro" id="IPR016032">
    <property type="entry name" value="Sig_transdc_resp-reg_C-effctor"/>
</dbReference>
<dbReference type="GO" id="GO:0003677">
    <property type="term" value="F:DNA binding"/>
    <property type="evidence" value="ECO:0007669"/>
    <property type="project" value="UniProtKB-UniRule"/>
</dbReference>
<dbReference type="PANTHER" id="PTHR47691">
    <property type="entry name" value="REGULATOR-RELATED"/>
    <property type="match status" value="1"/>
</dbReference>
<dbReference type="Pfam" id="PF25872">
    <property type="entry name" value="HTH_77"/>
    <property type="match status" value="1"/>
</dbReference>
<evidence type="ECO:0000313" key="5">
    <source>
        <dbReference type="Proteomes" id="UP001161580"/>
    </source>
</evidence>
<name>A0AAE3QI53_9HYPH</name>
<dbReference type="EMBL" id="JALDYZ010000014">
    <property type="protein sequence ID" value="MDI7924390.1"/>
    <property type="molecule type" value="Genomic_DNA"/>
</dbReference>
<dbReference type="SUPFAM" id="SSF52540">
    <property type="entry name" value="P-loop containing nucleoside triphosphate hydrolases"/>
    <property type="match status" value="1"/>
</dbReference>
<dbReference type="Gene3D" id="1.10.10.10">
    <property type="entry name" value="Winged helix-like DNA-binding domain superfamily/Winged helix DNA-binding domain"/>
    <property type="match status" value="1"/>
</dbReference>
<dbReference type="PANTHER" id="PTHR47691:SF3">
    <property type="entry name" value="HTH-TYPE TRANSCRIPTIONAL REGULATOR RV0890C-RELATED"/>
    <property type="match status" value="1"/>
</dbReference>
<dbReference type="Pfam" id="PF00486">
    <property type="entry name" value="Trans_reg_C"/>
    <property type="match status" value="1"/>
</dbReference>
<gene>
    <name evidence="4" type="ORF">MRS75_20200</name>
</gene>
<dbReference type="GO" id="GO:0000160">
    <property type="term" value="P:phosphorelay signal transduction system"/>
    <property type="evidence" value="ECO:0007669"/>
    <property type="project" value="InterPro"/>
</dbReference>
<feature type="domain" description="OmpR/PhoB-type" evidence="3">
    <location>
        <begin position="5"/>
        <end position="103"/>
    </location>
</feature>